<feature type="domain" description="Glutamate/phenylalanine/leucine/valine/L-tryptophan dehydrogenase dimerisation" evidence="8">
    <location>
        <begin position="2"/>
        <end position="49"/>
    </location>
</feature>
<evidence type="ECO:0000256" key="2">
    <source>
        <dbReference type="ARBA" id="ARBA00012889"/>
    </source>
</evidence>
<feature type="non-terminal residue" evidence="9">
    <location>
        <position position="1"/>
    </location>
</feature>
<protein>
    <recommendedName>
        <fullName evidence="2">glutamate dehydrogenase [NAD(P)(+)]</fullName>
        <ecNumber evidence="2">1.4.1.3</ecNumber>
    </recommendedName>
</protein>
<dbReference type="InterPro" id="IPR046346">
    <property type="entry name" value="Aminoacid_DH-like_N_sf"/>
</dbReference>
<dbReference type="EC" id="1.4.1.3" evidence="2"/>
<dbReference type="InterPro" id="IPR006095">
    <property type="entry name" value="Glu/Leu/Phe/Val/Trp_DH"/>
</dbReference>
<dbReference type="SUPFAM" id="SSF53223">
    <property type="entry name" value="Aminoacid dehydrogenase-like, N-terminal domain"/>
    <property type="match status" value="1"/>
</dbReference>
<dbReference type="PANTHER" id="PTHR11606:SF13">
    <property type="entry name" value="GLUTAMATE DEHYDROGENASE 1, MITOCHONDRIAL"/>
    <property type="match status" value="1"/>
</dbReference>
<comment type="similarity">
    <text evidence="1 6">Belongs to the Glu/Leu/Phe/Val dehydrogenases family.</text>
</comment>
<evidence type="ECO:0000259" key="7">
    <source>
        <dbReference type="Pfam" id="PF00208"/>
    </source>
</evidence>
<dbReference type="GO" id="GO:0006538">
    <property type="term" value="P:L-glutamate catabolic process"/>
    <property type="evidence" value="ECO:0007669"/>
    <property type="project" value="TreeGrafter"/>
</dbReference>
<evidence type="ECO:0000313" key="10">
    <source>
        <dbReference type="Proteomes" id="UP000663844"/>
    </source>
</evidence>
<evidence type="ECO:0000313" key="9">
    <source>
        <dbReference type="EMBL" id="CAF4397745.1"/>
    </source>
</evidence>
<evidence type="ECO:0000259" key="8">
    <source>
        <dbReference type="Pfam" id="PF02812"/>
    </source>
</evidence>
<sequence>WSETELERITRRLTVELAKKGFIGPGIDVPAPDMGTGEREMAWIADTYASTVGWEDINAMACITGKPILQGGIHGRTSATGRGLYHGVNNFINEKYYMDKVGLTTGLAGKTFIVQGAGNVGYHSMRYLTRHGAKCVVHLQLVQ</sequence>
<dbReference type="InterPro" id="IPR006096">
    <property type="entry name" value="Glu/Leu/Phe/Val/Trp_DH_C"/>
</dbReference>
<evidence type="ECO:0000256" key="4">
    <source>
        <dbReference type="ARBA" id="ARBA00047867"/>
    </source>
</evidence>
<dbReference type="PANTHER" id="PTHR11606">
    <property type="entry name" value="GLUTAMATE DEHYDROGENASE"/>
    <property type="match status" value="1"/>
</dbReference>
<dbReference type="Gene3D" id="3.40.50.10860">
    <property type="entry name" value="Leucine Dehydrogenase, chain A, domain 1"/>
    <property type="match status" value="1"/>
</dbReference>
<dbReference type="InterPro" id="IPR036291">
    <property type="entry name" value="NAD(P)-bd_dom_sf"/>
</dbReference>
<dbReference type="Pfam" id="PF00208">
    <property type="entry name" value="ELFV_dehydrog"/>
    <property type="match status" value="1"/>
</dbReference>
<name>A0A820NXI1_9BILA</name>
<accession>A0A820NXI1</accession>
<dbReference type="Proteomes" id="UP000663844">
    <property type="component" value="Unassembled WGS sequence"/>
</dbReference>
<dbReference type="Gene3D" id="3.40.50.720">
    <property type="entry name" value="NAD(P)-binding Rossmann-like Domain"/>
    <property type="match status" value="1"/>
</dbReference>
<dbReference type="InterPro" id="IPR006097">
    <property type="entry name" value="Glu/Leu/Phe/Val/Trp_DH_dimer"/>
</dbReference>
<dbReference type="EMBL" id="CAJOAZ010026046">
    <property type="protein sequence ID" value="CAF4397745.1"/>
    <property type="molecule type" value="Genomic_DNA"/>
</dbReference>
<evidence type="ECO:0000256" key="1">
    <source>
        <dbReference type="ARBA" id="ARBA00006382"/>
    </source>
</evidence>
<comment type="caution">
    <text evidence="9">The sequence shown here is derived from an EMBL/GenBank/DDBJ whole genome shotgun (WGS) entry which is preliminary data.</text>
</comment>
<comment type="catalytic activity">
    <reaction evidence="4">
        <text>L-glutamate + NAD(+) + H2O = 2-oxoglutarate + NH4(+) + NADH + H(+)</text>
        <dbReference type="Rhea" id="RHEA:15133"/>
        <dbReference type="ChEBI" id="CHEBI:15377"/>
        <dbReference type="ChEBI" id="CHEBI:15378"/>
        <dbReference type="ChEBI" id="CHEBI:16810"/>
        <dbReference type="ChEBI" id="CHEBI:28938"/>
        <dbReference type="ChEBI" id="CHEBI:29985"/>
        <dbReference type="ChEBI" id="CHEBI:57540"/>
        <dbReference type="ChEBI" id="CHEBI:57945"/>
        <dbReference type="EC" id="1.4.1.3"/>
    </reaction>
</comment>
<evidence type="ECO:0000256" key="3">
    <source>
        <dbReference type="ARBA" id="ARBA00023002"/>
    </source>
</evidence>
<keyword evidence="3 6" id="KW-0560">Oxidoreductase</keyword>
<organism evidence="9 10">
    <name type="scientific">Adineta steineri</name>
    <dbReference type="NCBI Taxonomy" id="433720"/>
    <lineage>
        <taxon>Eukaryota</taxon>
        <taxon>Metazoa</taxon>
        <taxon>Spiralia</taxon>
        <taxon>Gnathifera</taxon>
        <taxon>Rotifera</taxon>
        <taxon>Eurotatoria</taxon>
        <taxon>Bdelloidea</taxon>
        <taxon>Adinetida</taxon>
        <taxon>Adinetidae</taxon>
        <taxon>Adineta</taxon>
    </lineage>
</organism>
<dbReference type="SUPFAM" id="SSF51735">
    <property type="entry name" value="NAD(P)-binding Rossmann-fold domains"/>
    <property type="match status" value="1"/>
</dbReference>
<dbReference type="Pfam" id="PF02812">
    <property type="entry name" value="ELFV_dehydrog_N"/>
    <property type="match status" value="1"/>
</dbReference>
<proteinExistence type="inferred from homology"/>
<feature type="non-terminal residue" evidence="9">
    <location>
        <position position="143"/>
    </location>
</feature>
<dbReference type="PRINTS" id="PR00082">
    <property type="entry name" value="GLFDHDRGNASE"/>
</dbReference>
<feature type="domain" description="Glutamate/phenylalanine/leucine/valine/L-tryptophan dehydrogenase C-terminal" evidence="7">
    <location>
        <begin position="71"/>
        <end position="136"/>
    </location>
</feature>
<evidence type="ECO:0000256" key="6">
    <source>
        <dbReference type="RuleBase" id="RU004417"/>
    </source>
</evidence>
<dbReference type="AlphaFoldDB" id="A0A820NXI1"/>
<gene>
    <name evidence="9" type="ORF">OXD698_LOCUS51285</name>
</gene>
<reference evidence="9" key="1">
    <citation type="submission" date="2021-02" db="EMBL/GenBank/DDBJ databases">
        <authorList>
            <person name="Nowell W R."/>
        </authorList>
    </citation>
    <scope>NUCLEOTIDE SEQUENCE</scope>
</reference>
<dbReference type="GO" id="GO:0004352">
    <property type="term" value="F:glutamate dehydrogenase (NAD+) activity"/>
    <property type="evidence" value="ECO:0007669"/>
    <property type="project" value="TreeGrafter"/>
</dbReference>
<comment type="catalytic activity">
    <reaction evidence="5">
        <text>L-glutamate + NADP(+) + H2O = 2-oxoglutarate + NH4(+) + NADPH + H(+)</text>
        <dbReference type="Rhea" id="RHEA:11612"/>
        <dbReference type="ChEBI" id="CHEBI:15377"/>
        <dbReference type="ChEBI" id="CHEBI:15378"/>
        <dbReference type="ChEBI" id="CHEBI:16810"/>
        <dbReference type="ChEBI" id="CHEBI:28938"/>
        <dbReference type="ChEBI" id="CHEBI:29985"/>
        <dbReference type="ChEBI" id="CHEBI:57783"/>
        <dbReference type="ChEBI" id="CHEBI:58349"/>
        <dbReference type="EC" id="1.4.1.3"/>
    </reaction>
</comment>
<dbReference type="GO" id="GO:0005739">
    <property type="term" value="C:mitochondrion"/>
    <property type="evidence" value="ECO:0007669"/>
    <property type="project" value="TreeGrafter"/>
</dbReference>
<evidence type="ECO:0000256" key="5">
    <source>
        <dbReference type="ARBA" id="ARBA00048577"/>
    </source>
</evidence>